<keyword evidence="3" id="KW-1185">Reference proteome</keyword>
<dbReference type="Proteomes" id="UP000451471">
    <property type="component" value="Unassembled WGS sequence"/>
</dbReference>
<accession>A0A6B0GPA0</accession>
<dbReference type="AlphaFoldDB" id="A0A6B0GPA0"/>
<organism evidence="2 3">
    <name type="scientific">Halomarina oriensis</name>
    <dbReference type="NCBI Taxonomy" id="671145"/>
    <lineage>
        <taxon>Archaea</taxon>
        <taxon>Methanobacteriati</taxon>
        <taxon>Methanobacteriota</taxon>
        <taxon>Stenosarchaea group</taxon>
        <taxon>Halobacteria</taxon>
        <taxon>Halobacteriales</taxon>
        <taxon>Natronomonadaceae</taxon>
        <taxon>Halomarina</taxon>
    </lineage>
</organism>
<keyword evidence="1" id="KW-0472">Membrane</keyword>
<feature type="transmembrane region" description="Helical" evidence="1">
    <location>
        <begin position="12"/>
        <end position="37"/>
    </location>
</feature>
<protein>
    <submittedName>
        <fullName evidence="2">Uncharacterized protein</fullName>
    </submittedName>
</protein>
<evidence type="ECO:0000313" key="2">
    <source>
        <dbReference type="EMBL" id="MWG35359.1"/>
    </source>
</evidence>
<gene>
    <name evidence="2" type="ORF">GQS65_12835</name>
</gene>
<name>A0A6B0GPA0_9EURY</name>
<keyword evidence="1" id="KW-0812">Transmembrane</keyword>
<proteinExistence type="predicted"/>
<dbReference type="RefSeq" id="WP_158205043.1">
    <property type="nucleotide sequence ID" value="NZ_WSZK01000022.1"/>
</dbReference>
<keyword evidence="1" id="KW-1133">Transmembrane helix</keyword>
<feature type="transmembrane region" description="Helical" evidence="1">
    <location>
        <begin position="110"/>
        <end position="129"/>
    </location>
</feature>
<dbReference type="EMBL" id="WSZK01000022">
    <property type="protein sequence ID" value="MWG35359.1"/>
    <property type="molecule type" value="Genomic_DNA"/>
</dbReference>
<sequence>MADEDGTTVVETLWMTLAEVGLFTTPVAVVTTLAALFLTVQPLAVFLSECSGLTLALSISRVSRYDWVLDWPRPTAPVDQATSVVAYSGVCSVGVVLGSLVWSVGGWAPALLVGGLAPVWFLRHLRFVLQL</sequence>
<reference evidence="2 3" key="1">
    <citation type="submission" date="2019-12" db="EMBL/GenBank/DDBJ databases">
        <title>Halocatena pleomorpha gen. nov. sp. nov., an extremely halophilic archaeon of family Halobacteriaceae isolated from saltpan soil.</title>
        <authorList>
            <person name="Pal Y."/>
            <person name="Verma A."/>
            <person name="Krishnamurthi S."/>
            <person name="Kumar P."/>
        </authorList>
    </citation>
    <scope>NUCLEOTIDE SEQUENCE [LARGE SCALE GENOMIC DNA]</scope>
    <source>
        <strain evidence="2 3">JCM 16495</strain>
    </source>
</reference>
<comment type="caution">
    <text evidence="2">The sequence shown here is derived from an EMBL/GenBank/DDBJ whole genome shotgun (WGS) entry which is preliminary data.</text>
</comment>
<evidence type="ECO:0000256" key="1">
    <source>
        <dbReference type="SAM" id="Phobius"/>
    </source>
</evidence>
<evidence type="ECO:0000313" key="3">
    <source>
        <dbReference type="Proteomes" id="UP000451471"/>
    </source>
</evidence>